<sequence>MNDLSINSFRDNFSEAAREWLCESYHVEYRYIARDTGSGLEVVHAMVLFYPWMDSSQDSKQFNFHIKAGNFEIGQMVLPDQVLIEAHRVLDDALNGQINLPSVKMTLSSRASMYHYLRGPAPNPWVNMIHMSVTAMGAERLVLPQSLDDDLRRAEVPFDGYTDVLSWLGLNDFSHPGGLPSIAVIVHPPAQIAVQDGKLADENLNVIIDVMPSVDINTVSVAVIGSPPAGISLRKQLCKHLTWALQPDTKRMRGTGAVELPNAYRALVALSIGNIYVQRQWYSDPSLSKNVRFAATQEFDYELAKIKARLNSTDARTFEKAVAALMFLSGFAPLLPLEDEGPDIIGVTPGGQVVLVECTTKTTDAIAKIGNLVLRREALRTAFTRGKHSNPVMAVLVCQTPKSHIHASDVELARHDVLLITQENLVSQIVTVQDPVDADELCTRGLERLNELKARATS</sequence>
<protein>
    <submittedName>
        <fullName evidence="1">Uncharacterized protein</fullName>
    </submittedName>
</protein>
<proteinExistence type="predicted"/>
<comment type="caution">
    <text evidence="1">The sequence shown here is derived from an EMBL/GenBank/DDBJ whole genome shotgun (WGS) entry which is preliminary data.</text>
</comment>
<keyword evidence="2" id="KW-1185">Reference proteome</keyword>
<dbReference type="RefSeq" id="WP_140655440.1">
    <property type="nucleotide sequence ID" value="NZ_RCZO01000012.1"/>
</dbReference>
<dbReference type="AlphaFoldDB" id="A0A502BYF5"/>
<dbReference type="EMBL" id="RCZO01000012">
    <property type="protein sequence ID" value="TPG04711.1"/>
    <property type="molecule type" value="Genomic_DNA"/>
</dbReference>
<evidence type="ECO:0000313" key="1">
    <source>
        <dbReference type="EMBL" id="TPG04711.1"/>
    </source>
</evidence>
<reference evidence="1 2" key="1">
    <citation type="journal article" date="2019" name="Environ. Microbiol.">
        <title>Species interactions and distinct microbial communities in high Arctic permafrost affected cryosols are associated with the CH4 and CO2 gas fluxes.</title>
        <authorList>
            <person name="Altshuler I."/>
            <person name="Hamel J."/>
            <person name="Turney S."/>
            <person name="Magnuson E."/>
            <person name="Levesque R."/>
            <person name="Greer C."/>
            <person name="Whyte L.G."/>
        </authorList>
    </citation>
    <scope>NUCLEOTIDE SEQUENCE [LARGE SCALE GENOMIC DNA]</scope>
    <source>
        <strain evidence="1 2">S13Y</strain>
    </source>
</reference>
<evidence type="ECO:0000313" key="2">
    <source>
        <dbReference type="Proteomes" id="UP000319486"/>
    </source>
</evidence>
<name>A0A502BYF5_9GAMM</name>
<accession>A0A502BYF5</accession>
<organism evidence="1 2">
    <name type="scientific">Rhodanobacter glycinis</name>
    <dbReference type="NCBI Taxonomy" id="582702"/>
    <lineage>
        <taxon>Bacteria</taxon>
        <taxon>Pseudomonadati</taxon>
        <taxon>Pseudomonadota</taxon>
        <taxon>Gammaproteobacteria</taxon>
        <taxon>Lysobacterales</taxon>
        <taxon>Rhodanobacteraceae</taxon>
        <taxon>Rhodanobacter</taxon>
    </lineage>
</organism>
<gene>
    <name evidence="1" type="ORF">EAH88_17460</name>
</gene>
<dbReference type="Proteomes" id="UP000319486">
    <property type="component" value="Unassembled WGS sequence"/>
</dbReference>